<evidence type="ECO:0000256" key="6">
    <source>
        <dbReference type="PIRSR" id="PIRSR601461-1"/>
    </source>
</evidence>
<comment type="caution">
    <text evidence="11">The sequence shown here is derived from an EMBL/GenBank/DDBJ whole genome shotgun (WGS) entry which is preliminary data.</text>
</comment>
<keyword evidence="4 7" id="KW-0064">Aspartyl protease</keyword>
<feature type="compositionally biased region" description="Low complexity" evidence="8">
    <location>
        <begin position="479"/>
        <end position="488"/>
    </location>
</feature>
<reference evidence="11" key="1">
    <citation type="journal article" date="2023" name="Mol. Phylogenet. Evol.">
        <title>Genome-scale phylogeny and comparative genomics of the fungal order Sordariales.</title>
        <authorList>
            <person name="Hensen N."/>
            <person name="Bonometti L."/>
            <person name="Westerberg I."/>
            <person name="Brannstrom I.O."/>
            <person name="Guillou S."/>
            <person name="Cros-Aarteil S."/>
            <person name="Calhoun S."/>
            <person name="Haridas S."/>
            <person name="Kuo A."/>
            <person name="Mondo S."/>
            <person name="Pangilinan J."/>
            <person name="Riley R."/>
            <person name="LaButti K."/>
            <person name="Andreopoulos B."/>
            <person name="Lipzen A."/>
            <person name="Chen C."/>
            <person name="Yan M."/>
            <person name="Daum C."/>
            <person name="Ng V."/>
            <person name="Clum A."/>
            <person name="Steindorff A."/>
            <person name="Ohm R.A."/>
            <person name="Martin F."/>
            <person name="Silar P."/>
            <person name="Natvig D.O."/>
            <person name="Lalanne C."/>
            <person name="Gautier V."/>
            <person name="Ament-Velasquez S.L."/>
            <person name="Kruys A."/>
            <person name="Hutchinson M.I."/>
            <person name="Powell A.J."/>
            <person name="Barry K."/>
            <person name="Miller A.N."/>
            <person name="Grigoriev I.V."/>
            <person name="Debuchy R."/>
            <person name="Gladieux P."/>
            <person name="Hiltunen Thoren M."/>
            <person name="Johannesson H."/>
        </authorList>
    </citation>
    <scope>NUCLEOTIDE SEQUENCE</scope>
    <source>
        <strain evidence="11">CBS 731.68</strain>
    </source>
</reference>
<feature type="compositionally biased region" description="Low complexity" evidence="8">
    <location>
        <begin position="455"/>
        <end position="469"/>
    </location>
</feature>
<dbReference type="GeneID" id="87827931"/>
<dbReference type="Gene3D" id="2.40.70.10">
    <property type="entry name" value="Acid Proteases"/>
    <property type="match status" value="2"/>
</dbReference>
<keyword evidence="12" id="KW-1185">Reference proteome</keyword>
<feature type="region of interest" description="Disordered" evidence="8">
    <location>
        <begin position="455"/>
        <end position="488"/>
    </location>
</feature>
<dbReference type="GO" id="GO:0004190">
    <property type="term" value="F:aspartic-type endopeptidase activity"/>
    <property type="evidence" value="ECO:0007669"/>
    <property type="project" value="UniProtKB-KW"/>
</dbReference>
<reference evidence="11" key="2">
    <citation type="submission" date="2023-05" db="EMBL/GenBank/DDBJ databases">
        <authorList>
            <consortium name="Lawrence Berkeley National Laboratory"/>
            <person name="Steindorff A."/>
            <person name="Hensen N."/>
            <person name="Bonometti L."/>
            <person name="Westerberg I."/>
            <person name="Brannstrom I.O."/>
            <person name="Guillou S."/>
            <person name="Cros-Aarteil S."/>
            <person name="Calhoun S."/>
            <person name="Haridas S."/>
            <person name="Kuo A."/>
            <person name="Mondo S."/>
            <person name="Pangilinan J."/>
            <person name="Riley R."/>
            <person name="Labutti K."/>
            <person name="Andreopoulos B."/>
            <person name="Lipzen A."/>
            <person name="Chen C."/>
            <person name="Yanf M."/>
            <person name="Daum C."/>
            <person name="Ng V."/>
            <person name="Clum A."/>
            <person name="Ohm R."/>
            <person name="Martin F."/>
            <person name="Silar P."/>
            <person name="Natvig D."/>
            <person name="Lalanne C."/>
            <person name="Gautier V."/>
            <person name="Ament-Velasquez S.L."/>
            <person name="Kruys A."/>
            <person name="Hutchinson M.I."/>
            <person name="Powell A.J."/>
            <person name="Barry K."/>
            <person name="Miller A.N."/>
            <person name="Grigoriev I.V."/>
            <person name="Debuchy R."/>
            <person name="Gladieux P."/>
            <person name="Thoren M.H."/>
            <person name="Johannesson H."/>
        </authorList>
    </citation>
    <scope>NUCLEOTIDE SEQUENCE</scope>
    <source>
        <strain evidence="11">CBS 731.68</strain>
    </source>
</reference>
<sequence>MKLLSASLLLALVPGALSQNVVRFNVTKGLPGVHLSSVPSLARRGTYSEQLINNISGGGYYVQVKVGTPGQTLTMLLDTGSSDAWVLGHDADLCTDEELQGLYGMTCTDTYNPSESSSNKLVKKDGFKITYLDGGTAAGDYISDDFSVGGTTVKSLQMAYVTKAVRGTGILGLGFSISERAATKYPNIIDEMANQGLIGCKGYSLYLNDRRTDSGSILFGGIDTDKFIGPLEILPLHKPPGGNYSSFEVNFTSITVSYTNGTQLSIPTTILDHPAPAVLDSGTTLSYLPDGMVQPIYSALGTIYDPDLRMTLIDCVYLTTEPQLHLAFTFTPTLTITVPIWELILDILPPNYTPSTSPKQPPPQTRPSKTCVFGIQSTALFTQTGTLESDSKSQSPSTVNFTLLGDTFLRSAYVVYDLTHYQIGLAQANLNSTSSTIVPLSSEGTSLPTSLTGVAAQQTTYTPTPTATTRPNGENGRGSSSAAENASSDSLMRVKSLGEVLRVLAVAWDIETGTK</sequence>
<feature type="domain" description="Peptidase A1" evidence="10">
    <location>
        <begin position="60"/>
        <end position="426"/>
    </location>
</feature>
<feature type="chain" id="PRO_5043026420" evidence="9">
    <location>
        <begin position="19"/>
        <end position="515"/>
    </location>
</feature>
<dbReference type="EMBL" id="MU853226">
    <property type="protein sequence ID" value="KAK4124815.1"/>
    <property type="molecule type" value="Genomic_DNA"/>
</dbReference>
<dbReference type="InterPro" id="IPR033876">
    <property type="entry name" value="SAP-like"/>
</dbReference>
<feature type="active site" evidence="6">
    <location>
        <position position="78"/>
    </location>
</feature>
<organism evidence="11 12">
    <name type="scientific">Parathielavia appendiculata</name>
    <dbReference type="NCBI Taxonomy" id="2587402"/>
    <lineage>
        <taxon>Eukaryota</taxon>
        <taxon>Fungi</taxon>
        <taxon>Dikarya</taxon>
        <taxon>Ascomycota</taxon>
        <taxon>Pezizomycotina</taxon>
        <taxon>Sordariomycetes</taxon>
        <taxon>Sordariomycetidae</taxon>
        <taxon>Sordariales</taxon>
        <taxon>Chaetomiaceae</taxon>
        <taxon>Parathielavia</taxon>
    </lineage>
</organism>
<dbReference type="InterPro" id="IPR021109">
    <property type="entry name" value="Peptidase_aspartic_dom_sf"/>
</dbReference>
<dbReference type="SUPFAM" id="SSF50630">
    <property type="entry name" value="Acid proteases"/>
    <property type="match status" value="1"/>
</dbReference>
<dbReference type="PRINTS" id="PR00792">
    <property type="entry name" value="PEPSIN"/>
</dbReference>
<keyword evidence="2 7" id="KW-0645">Protease</keyword>
<dbReference type="PROSITE" id="PS00141">
    <property type="entry name" value="ASP_PROTEASE"/>
    <property type="match status" value="1"/>
</dbReference>
<protein>
    <submittedName>
        <fullName evidence="11">Acid protease</fullName>
    </submittedName>
</protein>
<evidence type="ECO:0000256" key="9">
    <source>
        <dbReference type="SAM" id="SignalP"/>
    </source>
</evidence>
<dbReference type="InterPro" id="IPR033121">
    <property type="entry name" value="PEPTIDASE_A1"/>
</dbReference>
<evidence type="ECO:0000256" key="3">
    <source>
        <dbReference type="ARBA" id="ARBA00022729"/>
    </source>
</evidence>
<name>A0AAN6U1Q8_9PEZI</name>
<accession>A0AAN6U1Q8</accession>
<evidence type="ECO:0000256" key="8">
    <source>
        <dbReference type="SAM" id="MobiDB-lite"/>
    </source>
</evidence>
<evidence type="ECO:0000256" key="2">
    <source>
        <dbReference type="ARBA" id="ARBA00022670"/>
    </source>
</evidence>
<gene>
    <name evidence="11" type="ORF">N657DRAFT_632766</name>
</gene>
<evidence type="ECO:0000256" key="1">
    <source>
        <dbReference type="ARBA" id="ARBA00007447"/>
    </source>
</evidence>
<dbReference type="CDD" id="cd05474">
    <property type="entry name" value="SAP_like"/>
    <property type="match status" value="1"/>
</dbReference>
<evidence type="ECO:0000256" key="5">
    <source>
        <dbReference type="ARBA" id="ARBA00022801"/>
    </source>
</evidence>
<dbReference type="GO" id="GO:0006508">
    <property type="term" value="P:proteolysis"/>
    <property type="evidence" value="ECO:0007669"/>
    <property type="project" value="UniProtKB-KW"/>
</dbReference>
<dbReference type="InterPro" id="IPR001969">
    <property type="entry name" value="Aspartic_peptidase_AS"/>
</dbReference>
<dbReference type="AlphaFoldDB" id="A0AAN6U1Q8"/>
<keyword evidence="3 9" id="KW-0732">Signal</keyword>
<comment type="similarity">
    <text evidence="1 7">Belongs to the peptidase A1 family.</text>
</comment>
<dbReference type="PROSITE" id="PS51767">
    <property type="entry name" value="PEPTIDASE_A1"/>
    <property type="match status" value="1"/>
</dbReference>
<dbReference type="RefSeq" id="XP_062648586.1">
    <property type="nucleotide sequence ID" value="XM_062791162.1"/>
</dbReference>
<dbReference type="PANTHER" id="PTHR47966:SF65">
    <property type="entry name" value="ASPARTIC-TYPE ENDOPEPTIDASE"/>
    <property type="match status" value="1"/>
</dbReference>
<evidence type="ECO:0000259" key="10">
    <source>
        <dbReference type="PROSITE" id="PS51767"/>
    </source>
</evidence>
<feature type="active site" evidence="6">
    <location>
        <position position="280"/>
    </location>
</feature>
<dbReference type="Proteomes" id="UP001302602">
    <property type="component" value="Unassembled WGS sequence"/>
</dbReference>
<keyword evidence="5 7" id="KW-0378">Hydrolase</keyword>
<evidence type="ECO:0000256" key="4">
    <source>
        <dbReference type="ARBA" id="ARBA00022750"/>
    </source>
</evidence>
<dbReference type="Pfam" id="PF00026">
    <property type="entry name" value="Asp"/>
    <property type="match status" value="1"/>
</dbReference>
<evidence type="ECO:0000313" key="11">
    <source>
        <dbReference type="EMBL" id="KAK4124815.1"/>
    </source>
</evidence>
<evidence type="ECO:0000256" key="7">
    <source>
        <dbReference type="RuleBase" id="RU000454"/>
    </source>
</evidence>
<evidence type="ECO:0000313" key="12">
    <source>
        <dbReference type="Proteomes" id="UP001302602"/>
    </source>
</evidence>
<dbReference type="InterPro" id="IPR001461">
    <property type="entry name" value="Aspartic_peptidase_A1"/>
</dbReference>
<feature type="signal peptide" evidence="9">
    <location>
        <begin position="1"/>
        <end position="18"/>
    </location>
</feature>
<proteinExistence type="inferred from homology"/>
<dbReference type="PANTHER" id="PTHR47966">
    <property type="entry name" value="BETA-SITE APP-CLEAVING ENZYME, ISOFORM A-RELATED"/>
    <property type="match status" value="1"/>
</dbReference>